<evidence type="ECO:0000259" key="8">
    <source>
        <dbReference type="PROSITE" id="PS50885"/>
    </source>
</evidence>
<dbReference type="CDD" id="cd06225">
    <property type="entry name" value="HAMP"/>
    <property type="match status" value="1"/>
</dbReference>
<feature type="domain" description="Methyl-accepting transducer" evidence="7">
    <location>
        <begin position="268"/>
        <end position="497"/>
    </location>
</feature>
<dbReference type="PROSITE" id="PS50885">
    <property type="entry name" value="HAMP"/>
    <property type="match status" value="1"/>
</dbReference>
<dbReference type="Pfam" id="PF00015">
    <property type="entry name" value="MCPsignal"/>
    <property type="match status" value="1"/>
</dbReference>
<dbReference type="PANTHER" id="PTHR43531:SF14">
    <property type="entry name" value="METHYL-ACCEPTING CHEMOTAXIS PROTEIN I-RELATED"/>
    <property type="match status" value="1"/>
</dbReference>
<evidence type="ECO:0000256" key="3">
    <source>
        <dbReference type="ARBA" id="ARBA00029447"/>
    </source>
</evidence>
<dbReference type="Pfam" id="PF00672">
    <property type="entry name" value="HAMP"/>
    <property type="match status" value="1"/>
</dbReference>
<keyword evidence="10" id="KW-1185">Reference proteome</keyword>
<evidence type="ECO:0000256" key="5">
    <source>
        <dbReference type="SAM" id="Coils"/>
    </source>
</evidence>
<dbReference type="InterPro" id="IPR003660">
    <property type="entry name" value="HAMP_dom"/>
</dbReference>
<evidence type="ECO:0000313" key="9">
    <source>
        <dbReference type="EMBL" id="NEX64149.1"/>
    </source>
</evidence>
<dbReference type="FunFam" id="1.10.287.950:FF:000001">
    <property type="entry name" value="Methyl-accepting chemotaxis sensory transducer"/>
    <property type="match status" value="1"/>
</dbReference>
<dbReference type="SMART" id="SM00283">
    <property type="entry name" value="MA"/>
    <property type="match status" value="1"/>
</dbReference>
<dbReference type="Pfam" id="PF12729">
    <property type="entry name" value="4HB_MCP_1"/>
    <property type="match status" value="1"/>
</dbReference>
<dbReference type="CDD" id="cd11386">
    <property type="entry name" value="MCP_signal"/>
    <property type="match status" value="1"/>
</dbReference>
<dbReference type="AlphaFoldDB" id="A0A6B3SZI6"/>
<dbReference type="PRINTS" id="PR00260">
    <property type="entry name" value="CHEMTRNSDUCR"/>
</dbReference>
<feature type="domain" description="HAMP" evidence="8">
    <location>
        <begin position="211"/>
        <end position="263"/>
    </location>
</feature>
<proteinExistence type="inferred from homology"/>
<comment type="similarity">
    <text evidence="3">Belongs to the methyl-accepting chemotaxis (MCP) protein family.</text>
</comment>
<dbReference type="EMBL" id="JAAIVB010000078">
    <property type="protein sequence ID" value="NEX64149.1"/>
    <property type="molecule type" value="Genomic_DNA"/>
</dbReference>
<name>A0A6B3SZI6_9BURK</name>
<sequence length="546" mass="58379">MKLSNLKIGVRLGLGFSLLLLLIAIMSATSLWRLGTIDTAKDRMVEATREQNLVQEWLRGIATNSVRTFALARTNDPADKKMLEGELSAQSKRLTELQKELESVMTSPRGRELMANVASKRTAYTDFRKQVFQLKGEGKETEARQLADEKMMPAMKLYIESVSQVLAHEQTTFKEADTSIEAMFLSSKQLLAGITIAALAIGVLLAWRLSRSITAPLEKAVRVAQMVSSGNLTARIDVRSSDETGQLLLSMRNMNDSLTDIVGQVRTGTEAIASASSQVASGSVDLAARTEAQASSLEETASSMDELTSTVRQNADNARQASELAAMASGVASEGSKVIGEVIGTMQDINGSSREMTDIINVIDSIAFQTNILALNAAVEAARAGEQGRGFAVVATEVRTLAQRSAGAAKEIKRLIEESSAKADNGSKLVGQAGQTMQQIVESTRRVADIMADITVASQEQSAGIQQINQAISQMDAMTQQNASLVEEATAAAQAMREQAVSLAEAVSVFQVGAAVTHARPAMTVVASSRDALPAQVETPRRRIAS</sequence>
<gene>
    <name evidence="9" type="ORF">G3574_23965</name>
</gene>
<dbReference type="InterPro" id="IPR024478">
    <property type="entry name" value="HlyB_4HB_MCP"/>
</dbReference>
<evidence type="ECO:0000256" key="6">
    <source>
        <dbReference type="SAM" id="Phobius"/>
    </source>
</evidence>
<keyword evidence="2" id="KW-0488">Methylation</keyword>
<dbReference type="PANTHER" id="PTHR43531">
    <property type="entry name" value="PROTEIN ICFG"/>
    <property type="match status" value="1"/>
</dbReference>
<dbReference type="Gene3D" id="1.10.287.950">
    <property type="entry name" value="Methyl-accepting chemotaxis protein"/>
    <property type="match status" value="1"/>
</dbReference>
<dbReference type="InterPro" id="IPR051310">
    <property type="entry name" value="MCP_chemotaxis"/>
</dbReference>
<dbReference type="InterPro" id="IPR047347">
    <property type="entry name" value="YvaQ-like_sensor"/>
</dbReference>
<organism evidence="9 10">
    <name type="scientific">Noviherbaspirillum galbum</name>
    <dbReference type="NCBI Taxonomy" id="2709383"/>
    <lineage>
        <taxon>Bacteria</taxon>
        <taxon>Pseudomonadati</taxon>
        <taxon>Pseudomonadota</taxon>
        <taxon>Betaproteobacteria</taxon>
        <taxon>Burkholderiales</taxon>
        <taxon>Oxalobacteraceae</taxon>
        <taxon>Noviherbaspirillum</taxon>
    </lineage>
</organism>
<dbReference type="SMART" id="SM00304">
    <property type="entry name" value="HAMP"/>
    <property type="match status" value="1"/>
</dbReference>
<dbReference type="GO" id="GO:0007165">
    <property type="term" value="P:signal transduction"/>
    <property type="evidence" value="ECO:0007669"/>
    <property type="project" value="UniProtKB-KW"/>
</dbReference>
<evidence type="ECO:0000256" key="1">
    <source>
        <dbReference type="ARBA" id="ARBA00004370"/>
    </source>
</evidence>
<dbReference type="PROSITE" id="PS50111">
    <property type="entry name" value="CHEMOTAXIS_TRANSDUC_2"/>
    <property type="match status" value="1"/>
</dbReference>
<accession>A0A6B3SZI6</accession>
<evidence type="ECO:0000259" key="7">
    <source>
        <dbReference type="PROSITE" id="PS50111"/>
    </source>
</evidence>
<reference evidence="9 10" key="1">
    <citation type="submission" date="2020-02" db="EMBL/GenBank/DDBJ databases">
        <authorList>
            <person name="Kim M.K."/>
        </authorList>
    </citation>
    <scope>NUCLEOTIDE SEQUENCE [LARGE SCALE GENOMIC DNA]</scope>
    <source>
        <strain evidence="9 10">17J57-3</strain>
    </source>
</reference>
<comment type="subcellular location">
    <subcellularLocation>
        <location evidence="1">Membrane</location>
    </subcellularLocation>
</comment>
<keyword evidence="6" id="KW-0812">Transmembrane</keyword>
<evidence type="ECO:0000256" key="2">
    <source>
        <dbReference type="ARBA" id="ARBA00022481"/>
    </source>
</evidence>
<comment type="caution">
    <text evidence="9">The sequence shown here is derived from an EMBL/GenBank/DDBJ whole genome shotgun (WGS) entry which is preliminary data.</text>
</comment>
<dbReference type="Proteomes" id="UP000482155">
    <property type="component" value="Unassembled WGS sequence"/>
</dbReference>
<keyword evidence="5" id="KW-0175">Coiled coil</keyword>
<dbReference type="CDD" id="cd19411">
    <property type="entry name" value="MCP2201-like_sensor"/>
    <property type="match status" value="1"/>
</dbReference>
<keyword evidence="6" id="KW-1133">Transmembrane helix</keyword>
<keyword evidence="6" id="KW-0472">Membrane</keyword>
<feature type="transmembrane region" description="Helical" evidence="6">
    <location>
        <begin position="12"/>
        <end position="34"/>
    </location>
</feature>
<feature type="transmembrane region" description="Helical" evidence="6">
    <location>
        <begin position="190"/>
        <end position="209"/>
    </location>
</feature>
<dbReference type="Gene3D" id="6.10.340.10">
    <property type="match status" value="1"/>
</dbReference>
<dbReference type="GO" id="GO:0006935">
    <property type="term" value="P:chemotaxis"/>
    <property type="evidence" value="ECO:0007669"/>
    <property type="project" value="InterPro"/>
</dbReference>
<protein>
    <submittedName>
        <fullName evidence="9">HAMP domain-containing protein</fullName>
    </submittedName>
</protein>
<feature type="coiled-coil region" evidence="5">
    <location>
        <begin position="468"/>
        <end position="506"/>
    </location>
</feature>
<dbReference type="GO" id="GO:0005886">
    <property type="term" value="C:plasma membrane"/>
    <property type="evidence" value="ECO:0007669"/>
    <property type="project" value="TreeGrafter"/>
</dbReference>
<keyword evidence="4" id="KW-0807">Transducer</keyword>
<dbReference type="InterPro" id="IPR004089">
    <property type="entry name" value="MCPsignal_dom"/>
</dbReference>
<dbReference type="InterPro" id="IPR004090">
    <property type="entry name" value="Chemotax_Me-accpt_rcpt"/>
</dbReference>
<evidence type="ECO:0000313" key="10">
    <source>
        <dbReference type="Proteomes" id="UP000482155"/>
    </source>
</evidence>
<dbReference type="SUPFAM" id="SSF58104">
    <property type="entry name" value="Methyl-accepting chemotaxis protein (MCP) signaling domain"/>
    <property type="match status" value="1"/>
</dbReference>
<evidence type="ECO:0000256" key="4">
    <source>
        <dbReference type="PROSITE-ProRule" id="PRU00284"/>
    </source>
</evidence>
<dbReference type="GO" id="GO:0004888">
    <property type="term" value="F:transmembrane signaling receptor activity"/>
    <property type="evidence" value="ECO:0007669"/>
    <property type="project" value="InterPro"/>
</dbReference>